<evidence type="ECO:0000256" key="4">
    <source>
        <dbReference type="ARBA" id="ARBA00012541"/>
    </source>
</evidence>
<dbReference type="PANTHER" id="PTHR43651:SF11">
    <property type="entry name" value="MALTO-OLIGOSYLTREHALOSE TREHALOHYDROLASE"/>
    <property type="match status" value="1"/>
</dbReference>
<gene>
    <name evidence="9" type="primary">glgB_4</name>
    <name evidence="9" type="ORF">PS723_06175</name>
</gene>
<dbReference type="GO" id="GO:0004553">
    <property type="term" value="F:hydrolase activity, hydrolyzing O-glycosyl compounds"/>
    <property type="evidence" value="ECO:0007669"/>
    <property type="project" value="InterPro"/>
</dbReference>
<feature type="domain" description="Glycosyl hydrolase family 13 catalytic" evidence="8">
    <location>
        <begin position="139"/>
        <end position="527"/>
    </location>
</feature>
<dbReference type="AlphaFoldDB" id="A0A5E7FYT2"/>
<dbReference type="GO" id="GO:0003844">
    <property type="term" value="F:1,4-alpha-glucan branching enzyme activity"/>
    <property type="evidence" value="ECO:0007669"/>
    <property type="project" value="UniProtKB-EC"/>
</dbReference>
<keyword evidence="6" id="KW-0119">Carbohydrate metabolism</keyword>
<dbReference type="PIRSF" id="PIRSF000463">
    <property type="entry name" value="GlgB"/>
    <property type="match status" value="1"/>
</dbReference>
<protein>
    <recommendedName>
        <fullName evidence="4">1,4-alpha-glucan branching enzyme</fullName>
        <ecNumber evidence="4">2.4.1.18</ecNumber>
    </recommendedName>
</protein>
<dbReference type="Gene3D" id="2.60.40.1180">
    <property type="entry name" value="Golgi alpha-mannosidase II"/>
    <property type="match status" value="1"/>
</dbReference>
<dbReference type="SUPFAM" id="SSF81296">
    <property type="entry name" value="E set domains"/>
    <property type="match status" value="1"/>
</dbReference>
<dbReference type="OrthoDB" id="9800174at2"/>
<dbReference type="InterPro" id="IPR013783">
    <property type="entry name" value="Ig-like_fold"/>
</dbReference>
<evidence type="ECO:0000259" key="8">
    <source>
        <dbReference type="SMART" id="SM00642"/>
    </source>
</evidence>
<evidence type="ECO:0000256" key="3">
    <source>
        <dbReference type="ARBA" id="ARBA00009000"/>
    </source>
</evidence>
<dbReference type="InterPro" id="IPR044143">
    <property type="entry name" value="GlgB_N_E_set_prok"/>
</dbReference>
<dbReference type="SUPFAM" id="SSF51011">
    <property type="entry name" value="Glycosyl hydrolase domain"/>
    <property type="match status" value="1"/>
</dbReference>
<dbReference type="Gene3D" id="2.60.40.10">
    <property type="entry name" value="Immunoglobulins"/>
    <property type="match status" value="1"/>
</dbReference>
<evidence type="ECO:0000256" key="5">
    <source>
        <dbReference type="ARBA" id="ARBA00022679"/>
    </source>
</evidence>
<comment type="catalytic activity">
    <reaction evidence="1">
        <text>Transfers a segment of a (1-&gt;4)-alpha-D-glucan chain to a primary hydroxy group in a similar glucan chain.</text>
        <dbReference type="EC" id="2.4.1.18"/>
    </reaction>
</comment>
<dbReference type="Gene3D" id="3.20.20.80">
    <property type="entry name" value="Glycosidases"/>
    <property type="match status" value="1"/>
</dbReference>
<dbReference type="GO" id="GO:0005978">
    <property type="term" value="P:glycogen biosynthetic process"/>
    <property type="evidence" value="ECO:0007669"/>
    <property type="project" value="InterPro"/>
</dbReference>
<dbReference type="InterPro" id="IPR006048">
    <property type="entry name" value="A-amylase/branching_C"/>
</dbReference>
<accession>A0A5E7FYT2</accession>
<name>A0A5E7FYT2_PSEFL</name>
<dbReference type="Proteomes" id="UP000379480">
    <property type="component" value="Unassembled WGS sequence"/>
</dbReference>
<dbReference type="CDD" id="cd02855">
    <property type="entry name" value="E_set_GBE_prok_N"/>
    <property type="match status" value="1"/>
</dbReference>
<reference evidence="9 10" key="1">
    <citation type="submission" date="2019-09" db="EMBL/GenBank/DDBJ databases">
        <authorList>
            <person name="Chandra G."/>
            <person name="Truman W A."/>
        </authorList>
    </citation>
    <scope>NUCLEOTIDE SEQUENCE [LARGE SCALE GENOMIC DNA]</scope>
    <source>
        <strain evidence="9">PS723</strain>
    </source>
</reference>
<keyword evidence="9" id="KW-0328">Glycosyltransferase</keyword>
<evidence type="ECO:0000256" key="2">
    <source>
        <dbReference type="ARBA" id="ARBA00002953"/>
    </source>
</evidence>
<dbReference type="InterPro" id="IPR004193">
    <property type="entry name" value="Glyco_hydro_13_N"/>
</dbReference>
<dbReference type="InterPro" id="IPR014756">
    <property type="entry name" value="Ig_E-set"/>
</dbReference>
<dbReference type="RefSeq" id="WP_150807341.1">
    <property type="nucleotide sequence ID" value="NZ_CABVHY010000050.1"/>
</dbReference>
<comment type="function">
    <text evidence="2">Catalyzes the formation of the alpha-1,6-glucosidic linkages in glycogen by scission of a 1,4-alpha-linked oligosaccharide from growing alpha-1,4-glucan chains and the subsequent attachment of the oligosaccharide to the alpha-1,6 position.</text>
</comment>
<proteinExistence type="inferred from homology"/>
<evidence type="ECO:0000256" key="6">
    <source>
        <dbReference type="ARBA" id="ARBA00023277"/>
    </source>
</evidence>
<organism evidence="9 10">
    <name type="scientific">Pseudomonas fluorescens</name>
    <dbReference type="NCBI Taxonomy" id="294"/>
    <lineage>
        <taxon>Bacteria</taxon>
        <taxon>Pseudomonadati</taxon>
        <taxon>Pseudomonadota</taxon>
        <taxon>Gammaproteobacteria</taxon>
        <taxon>Pseudomonadales</taxon>
        <taxon>Pseudomonadaceae</taxon>
        <taxon>Pseudomonas</taxon>
    </lineage>
</organism>
<dbReference type="InterPro" id="IPR006047">
    <property type="entry name" value="GH13_cat_dom"/>
</dbReference>
<dbReference type="InterPro" id="IPR013780">
    <property type="entry name" value="Glyco_hydro_b"/>
</dbReference>
<dbReference type="Pfam" id="PF02922">
    <property type="entry name" value="CBM_48"/>
    <property type="match status" value="1"/>
</dbReference>
<feature type="active site" description="Proton donor" evidence="7">
    <location>
        <position position="359"/>
    </location>
</feature>
<dbReference type="GO" id="GO:0043169">
    <property type="term" value="F:cation binding"/>
    <property type="evidence" value="ECO:0007669"/>
    <property type="project" value="InterPro"/>
</dbReference>
<dbReference type="EC" id="2.4.1.18" evidence="4"/>
<dbReference type="SUPFAM" id="SSF51445">
    <property type="entry name" value="(Trans)glycosidases"/>
    <property type="match status" value="1"/>
</dbReference>
<feature type="active site" description="Nucleophile" evidence="7">
    <location>
        <position position="323"/>
    </location>
</feature>
<dbReference type="InterPro" id="IPR037439">
    <property type="entry name" value="Branching_enzy"/>
</dbReference>
<dbReference type="CDD" id="cd11325">
    <property type="entry name" value="AmyAc_GTHase"/>
    <property type="match status" value="1"/>
</dbReference>
<comment type="similarity">
    <text evidence="3">Belongs to the glycosyl hydrolase 13 family. GlgB subfamily.</text>
</comment>
<dbReference type="PANTHER" id="PTHR43651">
    <property type="entry name" value="1,4-ALPHA-GLUCAN-BRANCHING ENZYME"/>
    <property type="match status" value="1"/>
</dbReference>
<evidence type="ECO:0000256" key="1">
    <source>
        <dbReference type="ARBA" id="ARBA00000826"/>
    </source>
</evidence>
<dbReference type="InterPro" id="IPR017853">
    <property type="entry name" value="GH"/>
</dbReference>
<evidence type="ECO:0000313" key="9">
    <source>
        <dbReference type="EMBL" id="VVO43427.1"/>
    </source>
</evidence>
<evidence type="ECO:0000313" key="10">
    <source>
        <dbReference type="Proteomes" id="UP000379480"/>
    </source>
</evidence>
<dbReference type="Pfam" id="PF02806">
    <property type="entry name" value="Alpha-amylase_C"/>
    <property type="match status" value="1"/>
</dbReference>
<dbReference type="SMART" id="SM00642">
    <property type="entry name" value="Aamy"/>
    <property type="match status" value="1"/>
</dbReference>
<evidence type="ECO:0000256" key="7">
    <source>
        <dbReference type="PIRSR" id="PIRSR000463-1"/>
    </source>
</evidence>
<sequence>MALSQDHIFPTTPMGANLTAGGATFRVWAPRARDVYVCGDFNGWLRNDSTQLTRQPDGRWTGFVAGATDGNKYKFYIVGEGSEGFKRDPYARELTREWPNPSCIIRLAVSFPWQDWNWRMPEFSDLIIYQLHIGTWYGLGLPNRVATFLDVLARIEYLADLGINAIEPLPIGEYSTPRSMGYNGSDLFSPEMDYFVSSAELDPYLALANRLLAQKGKSPLTREILEIGINQLKVLIDICHHYNIAVIFDMVYNHASGDIRGQAESLYFFDRAAGMHPNDSLYFSDRDHTGPVFAMWNSDVRQFLIDNAAFFADEYHVDGFRYDQVTVIDQENIGSGWLFCQHLNQTIRSRDPAVINIAEYWGPEPAVVRPMEQAGADFDASWHDGQRLAIRALIKQAAAGRDAPLDWQGVVDQIRAPGFRDAWRAVQCVESHDEVYRDRSERIPLLAAGGGNTRTWYATSRSRVATGLLLTLPGIPMIFMGQEFYEDKKWADDPVNHPDTLIFWGGLDSDRTMSDFHRFTRELIGLRRRQPALRGEQIKVLMMDNFQRVLVFHRWLERLGRDTVVVVSLNEQTMSNFRVPMPGAGPWLEIFNSDAYERWINPAIAGNGGMVSATEEPMNDMSCSAAITIPANGILVFSRDYGD</sequence>
<dbReference type="EMBL" id="CABVHY010000050">
    <property type="protein sequence ID" value="VVO43427.1"/>
    <property type="molecule type" value="Genomic_DNA"/>
</dbReference>
<keyword evidence="5 9" id="KW-0808">Transferase</keyword>